<protein>
    <submittedName>
        <fullName evidence="2">Uncharacterized protein</fullName>
    </submittedName>
</protein>
<gene>
    <name evidence="2" type="ORF">COCNU_16G000040</name>
</gene>
<comment type="caution">
    <text evidence="2">The sequence shown here is derived from an EMBL/GenBank/DDBJ whole genome shotgun (WGS) entry which is preliminary data.</text>
</comment>
<dbReference type="Proteomes" id="UP000797356">
    <property type="component" value="Chromosome 16"/>
</dbReference>
<evidence type="ECO:0000256" key="1">
    <source>
        <dbReference type="SAM" id="MobiDB-lite"/>
    </source>
</evidence>
<name>A0A8K0ND36_COCNU</name>
<dbReference type="EMBL" id="CM017887">
    <property type="protein sequence ID" value="KAG1370910.1"/>
    <property type="molecule type" value="Genomic_DNA"/>
</dbReference>
<sequence length="274" mass="30745">MPIQATPTPKTTAIVLSLTLPNKDAIPAPLDQGEVIEKKKEKKKVIRKKTRRMIGNSGGEGFDQDQASLDDRKVIQTLMRDNILPHIIDKMVQMEDVERFNESFTAYLEITIFPELIHMKDALSKFWLNFFLTHGGAMERRESFCGLRAALTLSKDKKRKVEEKIDAKREQAIEVFKSFKVMEDTKIASTQEAFLEGFKIYMKRATKNFSEVDLDLLTDEPHEEVGPSNADSTSPTTKSTLGASKPTAKALESIPKPEATKNTSTLPASDPTEV</sequence>
<keyword evidence="3" id="KW-1185">Reference proteome</keyword>
<feature type="compositionally biased region" description="Polar residues" evidence="1">
    <location>
        <begin position="229"/>
        <end position="242"/>
    </location>
</feature>
<accession>A0A8K0ND36</accession>
<feature type="region of interest" description="Disordered" evidence="1">
    <location>
        <begin position="220"/>
        <end position="274"/>
    </location>
</feature>
<reference evidence="2" key="1">
    <citation type="journal article" date="2017" name="Gigascience">
        <title>The genome draft of coconut (Cocos nucifera).</title>
        <authorList>
            <person name="Xiao Y."/>
            <person name="Xu P."/>
            <person name="Fan H."/>
            <person name="Baudouin L."/>
            <person name="Xia W."/>
            <person name="Bocs S."/>
            <person name="Xu J."/>
            <person name="Li Q."/>
            <person name="Guo A."/>
            <person name="Zhou L."/>
            <person name="Li J."/>
            <person name="Wu Y."/>
            <person name="Ma Z."/>
            <person name="Armero A."/>
            <person name="Issali A.E."/>
            <person name="Liu N."/>
            <person name="Peng M."/>
            <person name="Yang Y."/>
        </authorList>
    </citation>
    <scope>NUCLEOTIDE SEQUENCE</scope>
    <source>
        <tissue evidence="2">Spear leaf of Hainan Tall coconut</tissue>
    </source>
</reference>
<dbReference type="AlphaFoldDB" id="A0A8K0ND36"/>
<organism evidence="2 3">
    <name type="scientific">Cocos nucifera</name>
    <name type="common">Coconut palm</name>
    <dbReference type="NCBI Taxonomy" id="13894"/>
    <lineage>
        <taxon>Eukaryota</taxon>
        <taxon>Viridiplantae</taxon>
        <taxon>Streptophyta</taxon>
        <taxon>Embryophyta</taxon>
        <taxon>Tracheophyta</taxon>
        <taxon>Spermatophyta</taxon>
        <taxon>Magnoliopsida</taxon>
        <taxon>Liliopsida</taxon>
        <taxon>Arecaceae</taxon>
        <taxon>Arecoideae</taxon>
        <taxon>Cocoseae</taxon>
        <taxon>Attaleinae</taxon>
        <taxon>Cocos</taxon>
    </lineage>
</organism>
<evidence type="ECO:0000313" key="3">
    <source>
        <dbReference type="Proteomes" id="UP000797356"/>
    </source>
</evidence>
<proteinExistence type="predicted"/>
<evidence type="ECO:0000313" key="2">
    <source>
        <dbReference type="EMBL" id="KAG1370910.1"/>
    </source>
</evidence>
<reference evidence="2" key="2">
    <citation type="submission" date="2019-07" db="EMBL/GenBank/DDBJ databases">
        <authorList>
            <person name="Yang Y."/>
            <person name="Bocs S."/>
            <person name="Baudouin L."/>
        </authorList>
    </citation>
    <scope>NUCLEOTIDE SEQUENCE</scope>
    <source>
        <tissue evidence="2">Spear leaf of Hainan Tall coconut</tissue>
    </source>
</reference>